<dbReference type="GO" id="GO:0055129">
    <property type="term" value="P:L-proline biosynthetic process"/>
    <property type="evidence" value="ECO:0007669"/>
    <property type="project" value="TreeGrafter"/>
</dbReference>
<dbReference type="PANTHER" id="PTHR11645:SF58">
    <property type="entry name" value="NADP-DEPENDENT OXIDOREDUCTASE DOMAIN-CONTAINING PROTEIN 1"/>
    <property type="match status" value="1"/>
</dbReference>
<accession>A0A9Q1CHS4</accession>
<sequence>MATSIDVSSLNIVSDITKDLPSLQFESSLTDDEKPYLGLRARSHAIASSVCAQATYFAAILNQARQNILELKNPPQTKASKLLRDAPPRDPLYVGLIGCGRLGFHLANCLLTYADVLPSELLISTRRPELLTSLSDRGVRCFHDNLQLIQSVHLVFLCILPSHLPDVAQEIQGRIPQSCTVYSFLSSVPTPRLRHCLGHLCVMKSELSWNDENSGAEWDCSKDICTTLENQQQVEMTCPLNMIENAFIKTSTKWAELVLYTFVNLCTSKELSQDETVSLVNQVILGQSASREYSTCFTSVDFTKRTGNFPIFDIAAVSSRETPVTRTINHNVNLRHSFVKQYKNIFDKFYYWKGIKQLKKKSDETIN</sequence>
<dbReference type="InterPro" id="IPR036291">
    <property type="entry name" value="NAD(P)-bd_dom_sf"/>
</dbReference>
<protein>
    <submittedName>
        <fullName evidence="3">NADP-dependent oxidoreductase domain-containing protein 1</fullName>
    </submittedName>
</protein>
<dbReference type="InterPro" id="IPR028939">
    <property type="entry name" value="P5C_Rdtase_cat_N"/>
</dbReference>
<keyword evidence="4" id="KW-1185">Reference proteome</keyword>
<dbReference type="AlphaFoldDB" id="A0A9Q1CHS4"/>
<dbReference type="PANTHER" id="PTHR11645">
    <property type="entry name" value="PYRROLINE-5-CARBOXYLATE REDUCTASE"/>
    <property type="match status" value="1"/>
</dbReference>
<reference evidence="3" key="1">
    <citation type="submission" date="2021-10" db="EMBL/GenBank/DDBJ databases">
        <title>Tropical sea cucumber genome reveals ecological adaptation and Cuvierian tubules defense mechanism.</title>
        <authorList>
            <person name="Chen T."/>
        </authorList>
    </citation>
    <scope>NUCLEOTIDE SEQUENCE</scope>
    <source>
        <strain evidence="3">Nanhai2018</strain>
        <tissue evidence="3">Muscle</tissue>
    </source>
</reference>
<dbReference type="OrthoDB" id="195672at2759"/>
<dbReference type="Proteomes" id="UP001152320">
    <property type="component" value="Chromosome 3"/>
</dbReference>
<gene>
    <name evidence="3" type="ORF">HOLleu_08582</name>
</gene>
<dbReference type="Pfam" id="PF03807">
    <property type="entry name" value="F420_oxidored"/>
    <property type="match status" value="1"/>
</dbReference>
<dbReference type="SUPFAM" id="SSF51735">
    <property type="entry name" value="NAD(P)-binding Rossmann-fold domains"/>
    <property type="match status" value="1"/>
</dbReference>
<dbReference type="GO" id="GO:0004735">
    <property type="term" value="F:pyrroline-5-carboxylate reductase activity"/>
    <property type="evidence" value="ECO:0007669"/>
    <property type="project" value="TreeGrafter"/>
</dbReference>
<dbReference type="Gene3D" id="3.40.50.720">
    <property type="entry name" value="NAD(P)-binding Rossmann-like Domain"/>
    <property type="match status" value="1"/>
</dbReference>
<evidence type="ECO:0000313" key="4">
    <source>
        <dbReference type="Proteomes" id="UP001152320"/>
    </source>
</evidence>
<comment type="caution">
    <text evidence="3">The sequence shown here is derived from an EMBL/GenBank/DDBJ whole genome shotgun (WGS) entry which is preliminary data.</text>
</comment>
<evidence type="ECO:0000259" key="2">
    <source>
        <dbReference type="Pfam" id="PF03807"/>
    </source>
</evidence>
<proteinExistence type="inferred from homology"/>
<evidence type="ECO:0000313" key="3">
    <source>
        <dbReference type="EMBL" id="KAJ8045551.1"/>
    </source>
</evidence>
<name>A0A9Q1CHS4_HOLLE</name>
<evidence type="ECO:0000256" key="1">
    <source>
        <dbReference type="ARBA" id="ARBA00005525"/>
    </source>
</evidence>
<comment type="similarity">
    <text evidence="1">Belongs to the pyrroline-5-carboxylate reductase family.</text>
</comment>
<feature type="domain" description="Pyrroline-5-carboxylate reductase catalytic N-terminal" evidence="2">
    <location>
        <begin position="94"/>
        <end position="172"/>
    </location>
</feature>
<organism evidence="3 4">
    <name type="scientific">Holothuria leucospilota</name>
    <name type="common">Black long sea cucumber</name>
    <name type="synonym">Mertensiothuria leucospilota</name>
    <dbReference type="NCBI Taxonomy" id="206669"/>
    <lineage>
        <taxon>Eukaryota</taxon>
        <taxon>Metazoa</taxon>
        <taxon>Echinodermata</taxon>
        <taxon>Eleutherozoa</taxon>
        <taxon>Echinozoa</taxon>
        <taxon>Holothuroidea</taxon>
        <taxon>Aspidochirotacea</taxon>
        <taxon>Aspidochirotida</taxon>
        <taxon>Holothuriidae</taxon>
        <taxon>Holothuria</taxon>
    </lineage>
</organism>
<dbReference type="EMBL" id="JAIZAY010000003">
    <property type="protein sequence ID" value="KAJ8045551.1"/>
    <property type="molecule type" value="Genomic_DNA"/>
</dbReference>